<proteinExistence type="predicted"/>
<dbReference type="HOGENOM" id="CLU_027551_4_2_11"/>
<evidence type="ECO:0000313" key="3">
    <source>
        <dbReference type="EMBL" id="AKE40761.1"/>
    </source>
</evidence>
<evidence type="ECO:0000313" key="5">
    <source>
        <dbReference type="Proteomes" id="UP000033457"/>
    </source>
</evidence>
<evidence type="ECO:0000313" key="4">
    <source>
        <dbReference type="EMBL" id="VEH04553.1"/>
    </source>
</evidence>
<dbReference type="EMBL" id="LR134377">
    <property type="protein sequence ID" value="VEH04553.1"/>
    <property type="molecule type" value="Genomic_DNA"/>
</dbReference>
<keyword evidence="5" id="KW-1185">Reference proteome</keyword>
<reference evidence="3 5" key="1">
    <citation type="journal article" date="2015" name="Genome Announc.">
        <title>Complete Genome Sequence of Corynebacterium kutscheri DSM 20755, a Corynebacterial Type Strain with Remarkably Low G+C Content of Chromosomal DNA.</title>
        <authorList>
            <person name="Ruckert C."/>
            <person name="Albersmeier A."/>
            <person name="Winkler A."/>
            <person name="Tauch A."/>
        </authorList>
    </citation>
    <scope>NUCLEOTIDE SEQUENCE [LARGE SCALE GENOMIC DNA]</scope>
    <source>
        <strain evidence="3 5">DSM 20755</strain>
    </source>
</reference>
<dbReference type="Proteomes" id="UP000271380">
    <property type="component" value="Chromosome"/>
</dbReference>
<dbReference type="GO" id="GO:0016787">
    <property type="term" value="F:hydrolase activity"/>
    <property type="evidence" value="ECO:0007669"/>
    <property type="project" value="InterPro"/>
</dbReference>
<dbReference type="InterPro" id="IPR029058">
    <property type="entry name" value="AB_hydrolase_fold"/>
</dbReference>
<reference evidence="4 6" key="2">
    <citation type="submission" date="2018-12" db="EMBL/GenBank/DDBJ databases">
        <authorList>
            <consortium name="Pathogen Informatics"/>
        </authorList>
    </citation>
    <scope>NUCLEOTIDE SEQUENCE [LARGE SCALE GENOMIC DNA]</scope>
    <source>
        <strain evidence="4 6">NCTC949</strain>
    </source>
</reference>
<dbReference type="Pfam" id="PF02230">
    <property type="entry name" value="Abhydrolase_2"/>
    <property type="match status" value="1"/>
</dbReference>
<name>A0A0F6TDC5_9CORY</name>
<dbReference type="Proteomes" id="UP000033457">
    <property type="component" value="Chromosome"/>
</dbReference>
<feature type="domain" description="Phospholipase/carboxylesterase/thioesterase" evidence="2">
    <location>
        <begin position="93"/>
        <end position="167"/>
    </location>
</feature>
<dbReference type="STRING" id="35755.UL82_02680"/>
<protein>
    <submittedName>
        <fullName evidence="4">Poly(3-hydroxyalkanoate) depolymerase</fullName>
    </submittedName>
    <submittedName>
        <fullName evidence="3">Poly(3-hydroxybutyrate) depolymerase</fullName>
    </submittedName>
</protein>
<evidence type="ECO:0000256" key="1">
    <source>
        <dbReference type="ARBA" id="ARBA00022729"/>
    </source>
</evidence>
<evidence type="ECO:0000259" key="2">
    <source>
        <dbReference type="Pfam" id="PF02230"/>
    </source>
</evidence>
<dbReference type="PANTHER" id="PTHR43037:SF1">
    <property type="entry name" value="BLL1128 PROTEIN"/>
    <property type="match status" value="1"/>
</dbReference>
<dbReference type="Gene3D" id="3.40.50.1820">
    <property type="entry name" value="alpha/beta hydrolase"/>
    <property type="match status" value="1"/>
</dbReference>
<dbReference type="InterPro" id="IPR003140">
    <property type="entry name" value="PLipase/COase/thioEstase"/>
</dbReference>
<gene>
    <name evidence="4" type="ORF">NCTC949_00155</name>
    <name evidence="3" type="ORF">UL82_02680</name>
</gene>
<dbReference type="InterPro" id="IPR050955">
    <property type="entry name" value="Plant_Biomass_Hydrol_Est"/>
</dbReference>
<dbReference type="PANTHER" id="PTHR43037">
    <property type="entry name" value="UNNAMED PRODUCT-RELATED"/>
    <property type="match status" value="1"/>
</dbReference>
<dbReference type="SUPFAM" id="SSF53474">
    <property type="entry name" value="alpha/beta-Hydrolases"/>
    <property type="match status" value="1"/>
</dbReference>
<dbReference type="RefSeq" id="WP_046438897.1">
    <property type="nucleotide sequence ID" value="NZ_CP011312.1"/>
</dbReference>
<evidence type="ECO:0000313" key="6">
    <source>
        <dbReference type="Proteomes" id="UP000271380"/>
    </source>
</evidence>
<dbReference type="KEGG" id="cku:UL82_02680"/>
<keyword evidence="1" id="KW-0732">Signal</keyword>
<accession>A0A0F6TDC5</accession>
<dbReference type="EMBL" id="CP011312">
    <property type="protein sequence ID" value="AKE40761.1"/>
    <property type="molecule type" value="Genomic_DNA"/>
</dbReference>
<organism evidence="3 5">
    <name type="scientific">Corynebacterium kutscheri</name>
    <dbReference type="NCBI Taxonomy" id="35755"/>
    <lineage>
        <taxon>Bacteria</taxon>
        <taxon>Bacillati</taxon>
        <taxon>Actinomycetota</taxon>
        <taxon>Actinomycetes</taxon>
        <taxon>Mycobacteriales</taxon>
        <taxon>Corynebacteriaceae</taxon>
        <taxon>Corynebacterium</taxon>
    </lineage>
</organism>
<sequence>MTFVDKISIADRTALVIPASTTSHSVLIYLHGSAQSPAVARRFTDHSFETLSNQGVTICYPAGVHRHWNDARIQFNEKTRQLGIDDVSFLSELAQHFEGQRVLGVGFSNGGHMLFRLLHDAPGLLSQAAIIGATLPAPDNFLSHTHNWQPTPILLMHGTADPISPFYGGTTKLVTGHDRGNVLSFSDTANYFVQLNQAPPPVSEETDNATIQRYGAWVETWALKNVGHYVPTLNPPVSKLLGPAPKGLVAADILTRFFNC</sequence>
<dbReference type="AlphaFoldDB" id="A0A0F6TDC5"/>